<dbReference type="GO" id="GO:0003700">
    <property type="term" value="F:DNA-binding transcription factor activity"/>
    <property type="evidence" value="ECO:0007669"/>
    <property type="project" value="InterPro"/>
</dbReference>
<proteinExistence type="predicted"/>
<dbReference type="NCBIfam" id="TIGR00589">
    <property type="entry name" value="ogt"/>
    <property type="match status" value="1"/>
</dbReference>
<dbReference type="InterPro" id="IPR004026">
    <property type="entry name" value="Ada_DNA_repair_Zn-bd"/>
</dbReference>
<reference evidence="2" key="2">
    <citation type="journal article" date="2023" name="Plant Pathol.">
        <title>Dismantling and reorganizing Pseudomonas marginalis sensu#lato.</title>
        <authorList>
            <person name="Sawada H."/>
            <person name="Fujikawa T."/>
            <person name="Satou M."/>
        </authorList>
    </citation>
    <scope>NUCLEOTIDE SEQUENCE</scope>
    <source>
        <strain evidence="2">MAFF 301350</strain>
    </source>
</reference>
<accession>A0A9Q2XKV3</accession>
<dbReference type="CDD" id="cd06445">
    <property type="entry name" value="ATase"/>
    <property type="match status" value="1"/>
</dbReference>
<keyword evidence="3" id="KW-1185">Reference proteome</keyword>
<dbReference type="InterPro" id="IPR018060">
    <property type="entry name" value="HTH_AraC"/>
</dbReference>
<organism evidence="2 3">
    <name type="scientific">Pseudomonas aegrilactucae</name>
    <dbReference type="NCBI Taxonomy" id="2854028"/>
    <lineage>
        <taxon>Bacteria</taxon>
        <taxon>Pseudomonadati</taxon>
        <taxon>Pseudomonadota</taxon>
        <taxon>Gammaproteobacteria</taxon>
        <taxon>Pseudomonadales</taxon>
        <taxon>Pseudomonadaceae</taxon>
        <taxon>Pseudomonas</taxon>
    </lineage>
</organism>
<dbReference type="Proteomes" id="UP001106592">
    <property type="component" value="Unassembled WGS sequence"/>
</dbReference>
<dbReference type="EMBL" id="JAHTBI010000054">
    <property type="protein sequence ID" value="MBV6288553.1"/>
    <property type="molecule type" value="Genomic_DNA"/>
</dbReference>
<dbReference type="GO" id="GO:0043565">
    <property type="term" value="F:sequence-specific DNA binding"/>
    <property type="evidence" value="ECO:0007669"/>
    <property type="project" value="InterPro"/>
</dbReference>
<dbReference type="Pfam" id="PF01035">
    <property type="entry name" value="DNA_binding_1"/>
    <property type="match status" value="1"/>
</dbReference>
<dbReference type="RefSeq" id="WP_217976549.1">
    <property type="nucleotide sequence ID" value="NZ_JAHTBI010000054.1"/>
</dbReference>
<dbReference type="GO" id="GO:0006281">
    <property type="term" value="P:DNA repair"/>
    <property type="evidence" value="ECO:0007669"/>
    <property type="project" value="InterPro"/>
</dbReference>
<dbReference type="GO" id="GO:0003908">
    <property type="term" value="F:methylated-DNA-[protein]-cysteine S-methyltransferase activity"/>
    <property type="evidence" value="ECO:0007669"/>
    <property type="project" value="InterPro"/>
</dbReference>
<dbReference type="PROSITE" id="PS01124">
    <property type="entry name" value="HTH_ARAC_FAMILY_2"/>
    <property type="match status" value="1"/>
</dbReference>
<name>A0A9Q2XKV3_9PSED</name>
<dbReference type="AlphaFoldDB" id="A0A9Q2XKV3"/>
<dbReference type="PIRSF" id="PIRSF000409">
    <property type="entry name" value="Ada"/>
    <property type="match status" value="1"/>
</dbReference>
<dbReference type="FunFam" id="1.10.10.10:FF:000410">
    <property type="entry name" value="ADA regulatory protein, putative"/>
    <property type="match status" value="1"/>
</dbReference>
<dbReference type="EC" id="2.1.1.-" evidence="2"/>
<dbReference type="InterPro" id="IPR001497">
    <property type="entry name" value="MethylDNA_cys_MeTrfase_AS"/>
</dbReference>
<dbReference type="GO" id="GO:0032259">
    <property type="term" value="P:methylation"/>
    <property type="evidence" value="ECO:0007669"/>
    <property type="project" value="UniProtKB-KW"/>
</dbReference>
<protein>
    <submittedName>
        <fullName evidence="2">Bifunctional DNA-binding transcriptional regulator/O6-methylguanine-DNA methyltransferase Ada</fullName>
        <ecNumber evidence="2">2.1.1.-</ecNumber>
    </submittedName>
</protein>
<reference evidence="2" key="1">
    <citation type="journal article" date="2022" name="Int. J. Syst. Evol. Microbiol.">
        <title>Pseudomonas aegrilactucae sp. nov. and Pseudomonas morbosilactucae sp. nov., pathogens causing bacterial rot of lettuce in Japan.</title>
        <authorList>
            <person name="Sawada H."/>
            <person name="Fujikawa T."/>
            <person name="Satou M."/>
        </authorList>
    </citation>
    <scope>NUCLEOTIDE SEQUENCE</scope>
    <source>
        <strain evidence="2">MAFF 301350</strain>
    </source>
</reference>
<dbReference type="PANTHER" id="PTHR10815:SF14">
    <property type="entry name" value="BIFUNCTIONAL TRANSCRIPTIONAL ACTIVATOR_DNA REPAIR ENZYME ADA"/>
    <property type="match status" value="1"/>
</dbReference>
<feature type="domain" description="HTH araC/xylS-type" evidence="1">
    <location>
        <begin position="89"/>
        <end position="185"/>
    </location>
</feature>
<sequence>MSRKRPISATDPRWQALLARDPAADPLFVYGVRTTGVYCRASSPSRLPRIENVEFFDTAEQAEAAGYRPSRRRGANHSQVAEQHAAQVTRACQLIEQAETEPNLKQLAAHVSMSPYHFHRVFKAATGLTPKAYAGAHRAHKVRSQLTQANSITDALYEAGYNSNSRFYEASAALLGMTPGAYRAGGVNARIRFAIAQCSLGAILVAQSERGVCAILLGDDAEVLLHDLQDKFPKAELIGADAAFEQRVARVVGFVEAPALGLDLPLDLRGTAFQQRVWQALCSIPPGSTASYADIAQRIGAPKAVRAVAQACAANSLAVAVPCHRVVRSDGNLSGYRWGVERKKALLERERN</sequence>
<dbReference type="NCBIfam" id="NF011964">
    <property type="entry name" value="PRK15435.1"/>
    <property type="match status" value="1"/>
</dbReference>
<comment type="caution">
    <text evidence="2">The sequence shown here is derived from an EMBL/GenBank/DDBJ whole genome shotgun (WGS) entry which is preliminary data.</text>
</comment>
<keyword evidence="2" id="KW-0238">DNA-binding</keyword>
<dbReference type="GO" id="GO:0008270">
    <property type="term" value="F:zinc ion binding"/>
    <property type="evidence" value="ECO:0007669"/>
    <property type="project" value="InterPro"/>
</dbReference>
<dbReference type="SMART" id="SM00342">
    <property type="entry name" value="HTH_ARAC"/>
    <property type="match status" value="1"/>
</dbReference>
<gene>
    <name evidence="2" type="primary">ada</name>
    <name evidence="2" type="ORF">KUO17_16205</name>
</gene>
<keyword evidence="2" id="KW-0808">Transferase</keyword>
<dbReference type="Pfam" id="PF02805">
    <property type="entry name" value="Ada_Zn_binding"/>
    <property type="match status" value="1"/>
</dbReference>
<evidence type="ECO:0000313" key="2">
    <source>
        <dbReference type="EMBL" id="MBV6288553.1"/>
    </source>
</evidence>
<dbReference type="PROSITE" id="PS00374">
    <property type="entry name" value="MGMT"/>
    <property type="match status" value="1"/>
</dbReference>
<evidence type="ECO:0000259" key="1">
    <source>
        <dbReference type="PROSITE" id="PS01124"/>
    </source>
</evidence>
<dbReference type="InterPro" id="IPR014048">
    <property type="entry name" value="MethylDNA_cys_MeTrfase_DNA-bd"/>
</dbReference>
<dbReference type="PANTHER" id="PTHR10815">
    <property type="entry name" value="METHYLATED-DNA--PROTEIN-CYSTEINE METHYLTRANSFERASE"/>
    <property type="match status" value="1"/>
</dbReference>
<evidence type="ECO:0000313" key="3">
    <source>
        <dbReference type="Proteomes" id="UP001106592"/>
    </source>
</evidence>
<dbReference type="InterPro" id="IPR016221">
    <property type="entry name" value="Bifunct_regulatory_prot_Ada"/>
</dbReference>
<dbReference type="Pfam" id="PF12833">
    <property type="entry name" value="HTH_18"/>
    <property type="match status" value="1"/>
</dbReference>
<keyword evidence="2" id="KW-0489">Methyltransferase</keyword>